<proteinExistence type="predicted"/>
<accession>A0ACC1TX86</accession>
<dbReference type="EMBL" id="MU795160">
    <property type="protein sequence ID" value="KAJ3809396.1"/>
    <property type="molecule type" value="Genomic_DNA"/>
</dbReference>
<evidence type="ECO:0000313" key="1">
    <source>
        <dbReference type="EMBL" id="KAJ3809396.1"/>
    </source>
</evidence>
<protein>
    <submittedName>
        <fullName evidence="1">Uncharacterized protein</fullName>
    </submittedName>
</protein>
<sequence>MTALKHLQDNISNCSPIPGQMPVYIGMPCSVIIDLTPVWGTIFDIELDLRECANIPRSAIIELHYPPAAAVVVNILPALLSNDTDLQSVLWTQVPLCPRLAIVEKEVDGQQYDALLIDTERGWDSVCSWYMVGSRVQGHGLINISHKLNKVDSDNWLGSVWELIQLMKISEQGFQGPAGAERDSSAEKHPAQQRYLYPEVEREQRV</sequence>
<comment type="caution">
    <text evidence="1">The sequence shown here is derived from an EMBL/GenBank/DDBJ whole genome shotgun (WGS) entry which is preliminary data.</text>
</comment>
<name>A0ACC1TX86_9AGAR</name>
<evidence type="ECO:0000313" key="2">
    <source>
        <dbReference type="Proteomes" id="UP001163835"/>
    </source>
</evidence>
<reference evidence="1" key="1">
    <citation type="submission" date="2022-09" db="EMBL/GenBank/DDBJ databases">
        <title>A Global Phylogenomic Analysis of the Shiitake Genus Lentinula.</title>
        <authorList>
            <consortium name="DOE Joint Genome Institute"/>
            <person name="Sierra-Patev S."/>
            <person name="Min B."/>
            <person name="Naranjo-Ortiz M."/>
            <person name="Looney B."/>
            <person name="Konkel Z."/>
            <person name="Slot J.C."/>
            <person name="Sakamoto Y."/>
            <person name="Steenwyk J.L."/>
            <person name="Rokas A."/>
            <person name="Carro J."/>
            <person name="Camarero S."/>
            <person name="Ferreira P."/>
            <person name="Molpeceres G."/>
            <person name="Ruiz-Duenas F.J."/>
            <person name="Serrano A."/>
            <person name="Henrissat B."/>
            <person name="Drula E."/>
            <person name="Hughes K.W."/>
            <person name="Mata J.L."/>
            <person name="Ishikawa N.K."/>
            <person name="Vargas-Isla R."/>
            <person name="Ushijima S."/>
            <person name="Smith C.A."/>
            <person name="Ahrendt S."/>
            <person name="Andreopoulos W."/>
            <person name="He G."/>
            <person name="Labutti K."/>
            <person name="Lipzen A."/>
            <person name="Ng V."/>
            <person name="Riley R."/>
            <person name="Sandor L."/>
            <person name="Barry K."/>
            <person name="Martinez A.T."/>
            <person name="Xiao Y."/>
            <person name="Gibbons J.G."/>
            <person name="Terashima K."/>
            <person name="Grigoriev I.V."/>
            <person name="Hibbett D.S."/>
        </authorList>
    </citation>
    <scope>NUCLEOTIDE SEQUENCE</scope>
    <source>
        <strain evidence="1">TMI1499</strain>
    </source>
</reference>
<dbReference type="Proteomes" id="UP001163835">
    <property type="component" value="Unassembled WGS sequence"/>
</dbReference>
<organism evidence="1 2">
    <name type="scientific">Lentinula aff. lateritia</name>
    <dbReference type="NCBI Taxonomy" id="2804960"/>
    <lineage>
        <taxon>Eukaryota</taxon>
        <taxon>Fungi</taxon>
        <taxon>Dikarya</taxon>
        <taxon>Basidiomycota</taxon>
        <taxon>Agaricomycotina</taxon>
        <taxon>Agaricomycetes</taxon>
        <taxon>Agaricomycetidae</taxon>
        <taxon>Agaricales</taxon>
        <taxon>Marasmiineae</taxon>
        <taxon>Omphalotaceae</taxon>
        <taxon>Lentinula</taxon>
    </lineage>
</organism>
<keyword evidence="2" id="KW-1185">Reference proteome</keyword>
<gene>
    <name evidence="1" type="ORF">F5876DRAFT_66486</name>
</gene>